<dbReference type="Proteomes" id="UP000318081">
    <property type="component" value="Chromosome"/>
</dbReference>
<sequence>MTGESQPFANEGYAIMGAAFEVDNILGGGLFSRTRFPTESENGYSDCTRWGRFAVGVSEESS</sequence>
<evidence type="ECO:0000313" key="2">
    <source>
        <dbReference type="Proteomes" id="UP000318081"/>
    </source>
</evidence>
<dbReference type="EMBL" id="CP036432">
    <property type="protein sequence ID" value="QDV86301.1"/>
    <property type="molecule type" value="Genomic_DNA"/>
</dbReference>
<name>A0ABX5XYD3_9BACT</name>
<protein>
    <submittedName>
        <fullName evidence="1">Uncharacterized protein</fullName>
    </submittedName>
</protein>
<organism evidence="1 2">
    <name type="scientific">Stieleria magnilauensis</name>
    <dbReference type="NCBI Taxonomy" id="2527963"/>
    <lineage>
        <taxon>Bacteria</taxon>
        <taxon>Pseudomonadati</taxon>
        <taxon>Planctomycetota</taxon>
        <taxon>Planctomycetia</taxon>
        <taxon>Pirellulales</taxon>
        <taxon>Pirellulaceae</taxon>
        <taxon>Stieleria</taxon>
    </lineage>
</organism>
<gene>
    <name evidence="1" type="ORF">TBK1r_53200</name>
</gene>
<keyword evidence="2" id="KW-1185">Reference proteome</keyword>
<reference evidence="1 2" key="1">
    <citation type="submission" date="2019-02" db="EMBL/GenBank/DDBJ databases">
        <title>Deep-cultivation of Planctomycetes and their phenomic and genomic characterization uncovers novel biology.</title>
        <authorList>
            <person name="Wiegand S."/>
            <person name="Jogler M."/>
            <person name="Boedeker C."/>
            <person name="Pinto D."/>
            <person name="Vollmers J."/>
            <person name="Rivas-Marin E."/>
            <person name="Kohn T."/>
            <person name="Peeters S.H."/>
            <person name="Heuer A."/>
            <person name="Rast P."/>
            <person name="Oberbeckmann S."/>
            <person name="Bunk B."/>
            <person name="Jeske O."/>
            <person name="Meyerdierks A."/>
            <person name="Storesund J.E."/>
            <person name="Kallscheuer N."/>
            <person name="Luecker S."/>
            <person name="Lage O.M."/>
            <person name="Pohl T."/>
            <person name="Merkel B.J."/>
            <person name="Hornburger P."/>
            <person name="Mueller R.-W."/>
            <person name="Bruemmer F."/>
            <person name="Labrenz M."/>
            <person name="Spormann A.M."/>
            <person name="Op den Camp H."/>
            <person name="Overmann J."/>
            <person name="Amann R."/>
            <person name="Jetten M.S.M."/>
            <person name="Mascher T."/>
            <person name="Medema M.H."/>
            <person name="Devos D.P."/>
            <person name="Kaster A.-K."/>
            <person name="Ovreas L."/>
            <person name="Rohde M."/>
            <person name="Galperin M.Y."/>
            <person name="Jogler C."/>
        </authorList>
    </citation>
    <scope>NUCLEOTIDE SEQUENCE [LARGE SCALE GENOMIC DNA]</scope>
    <source>
        <strain evidence="1 2">TBK1r</strain>
    </source>
</reference>
<evidence type="ECO:0000313" key="1">
    <source>
        <dbReference type="EMBL" id="QDV86301.1"/>
    </source>
</evidence>
<accession>A0ABX5XYD3</accession>
<proteinExistence type="predicted"/>